<proteinExistence type="predicted"/>
<sequence length="122" mass="14095">MIATITKLSSLLMLWFRMFRRPLLIFGVFNRDTDGHSLPAKERSRVQILQDSVRISVNGAFKNSHAVAGTVVVDDHGVLKGLFVEKSSAIDVFKSEMRYWQVSRWHNYFICKIVFTFRSVKV</sequence>
<dbReference type="Gramene" id="evm.model.04.2107">
    <property type="protein sequence ID" value="cds.evm.model.04.2107"/>
    <property type="gene ID" value="evm.TU.04.2107"/>
</dbReference>
<reference evidence="1" key="2">
    <citation type="submission" date="2021-03" db="UniProtKB">
        <authorList>
            <consortium name="EnsemblPlants"/>
        </authorList>
    </citation>
    <scope>IDENTIFICATION</scope>
</reference>
<protein>
    <submittedName>
        <fullName evidence="1">Uncharacterized protein</fullName>
    </submittedName>
</protein>
<dbReference type="EMBL" id="UZAU01000401">
    <property type="status" value="NOT_ANNOTATED_CDS"/>
    <property type="molecule type" value="Genomic_DNA"/>
</dbReference>
<dbReference type="AlphaFoldDB" id="A0A803PFN1"/>
<dbReference type="Proteomes" id="UP000596661">
    <property type="component" value="Chromosome 4"/>
</dbReference>
<organism evidence="1 2">
    <name type="scientific">Cannabis sativa</name>
    <name type="common">Hemp</name>
    <name type="synonym">Marijuana</name>
    <dbReference type="NCBI Taxonomy" id="3483"/>
    <lineage>
        <taxon>Eukaryota</taxon>
        <taxon>Viridiplantae</taxon>
        <taxon>Streptophyta</taxon>
        <taxon>Embryophyta</taxon>
        <taxon>Tracheophyta</taxon>
        <taxon>Spermatophyta</taxon>
        <taxon>Magnoliopsida</taxon>
        <taxon>eudicotyledons</taxon>
        <taxon>Gunneridae</taxon>
        <taxon>Pentapetalae</taxon>
        <taxon>rosids</taxon>
        <taxon>fabids</taxon>
        <taxon>Rosales</taxon>
        <taxon>Cannabaceae</taxon>
        <taxon>Cannabis</taxon>
    </lineage>
</organism>
<keyword evidence="2" id="KW-1185">Reference proteome</keyword>
<evidence type="ECO:0000313" key="2">
    <source>
        <dbReference type="Proteomes" id="UP000596661"/>
    </source>
</evidence>
<evidence type="ECO:0000313" key="1">
    <source>
        <dbReference type="EnsemblPlants" id="cds.evm.model.04.2107"/>
    </source>
</evidence>
<reference evidence="1" key="1">
    <citation type="submission" date="2018-11" db="EMBL/GenBank/DDBJ databases">
        <authorList>
            <person name="Grassa J C."/>
        </authorList>
    </citation>
    <scope>NUCLEOTIDE SEQUENCE [LARGE SCALE GENOMIC DNA]</scope>
</reference>
<name>A0A803PFN1_CANSA</name>
<dbReference type="EnsemblPlants" id="evm.model.04.2107">
    <property type="protein sequence ID" value="cds.evm.model.04.2107"/>
    <property type="gene ID" value="evm.TU.04.2107"/>
</dbReference>
<accession>A0A803PFN1</accession>